<dbReference type="Proteomes" id="UP000051589">
    <property type="component" value="Unassembled WGS sequence"/>
</dbReference>
<dbReference type="OrthoDB" id="2323540at2"/>
<feature type="transmembrane region" description="Helical" evidence="1">
    <location>
        <begin position="86"/>
        <end position="104"/>
    </location>
</feature>
<keyword evidence="1" id="KW-0812">Transmembrane</keyword>
<accession>A0A0R2DRD2</accession>
<keyword evidence="1" id="KW-0472">Membrane</keyword>
<keyword evidence="1" id="KW-1133">Transmembrane helix</keyword>
<reference evidence="2 3" key="1">
    <citation type="journal article" date="2015" name="Genome Announc.">
        <title>Expanding the biotechnology potential of lactobacilli through comparative genomics of 213 strains and associated genera.</title>
        <authorList>
            <person name="Sun Z."/>
            <person name="Harris H.M."/>
            <person name="McCann A."/>
            <person name="Guo C."/>
            <person name="Argimon S."/>
            <person name="Zhang W."/>
            <person name="Yang X."/>
            <person name="Jeffery I.B."/>
            <person name="Cooney J.C."/>
            <person name="Kagawa T.F."/>
            <person name="Liu W."/>
            <person name="Song Y."/>
            <person name="Salvetti E."/>
            <person name="Wrobel A."/>
            <person name="Rasinkangas P."/>
            <person name="Parkhill J."/>
            <person name="Rea M.C."/>
            <person name="O'Sullivan O."/>
            <person name="Ritari J."/>
            <person name="Douillard F.P."/>
            <person name="Paul Ross R."/>
            <person name="Yang R."/>
            <person name="Briner A.E."/>
            <person name="Felis G.E."/>
            <person name="de Vos W.M."/>
            <person name="Barrangou R."/>
            <person name="Klaenhammer T.R."/>
            <person name="Caufield P.W."/>
            <person name="Cui Y."/>
            <person name="Zhang H."/>
            <person name="O'Toole P.W."/>
        </authorList>
    </citation>
    <scope>NUCLEOTIDE SEQUENCE [LARGE SCALE GENOMIC DNA]</scope>
    <source>
        <strain evidence="2 3">DSM 21775</strain>
    </source>
</reference>
<proteinExistence type="predicted"/>
<protein>
    <recommendedName>
        <fullName evidence="4">Integral membrane protein</fullName>
    </recommendedName>
</protein>
<name>A0A0R2DRD2_9LACO</name>
<dbReference type="EMBL" id="AYZH01000001">
    <property type="protein sequence ID" value="KRN03399.1"/>
    <property type="molecule type" value="Genomic_DNA"/>
</dbReference>
<feature type="transmembrane region" description="Helical" evidence="1">
    <location>
        <begin position="42"/>
        <end position="57"/>
    </location>
</feature>
<keyword evidence="3" id="KW-1185">Reference proteome</keyword>
<feature type="transmembrane region" description="Helical" evidence="1">
    <location>
        <begin position="62"/>
        <end position="80"/>
    </location>
</feature>
<gene>
    <name evidence="2" type="ORF">FD13_GL000187</name>
</gene>
<comment type="caution">
    <text evidence="2">The sequence shown here is derived from an EMBL/GenBank/DDBJ whole genome shotgun (WGS) entry which is preliminary data.</text>
</comment>
<dbReference type="STRING" id="1423803.FD13_GL000187"/>
<organism evidence="2 3">
    <name type="scientific">Levilactobacillus senmaizukei DSM 21775 = NBRC 103853</name>
    <dbReference type="NCBI Taxonomy" id="1423803"/>
    <lineage>
        <taxon>Bacteria</taxon>
        <taxon>Bacillati</taxon>
        <taxon>Bacillota</taxon>
        <taxon>Bacilli</taxon>
        <taxon>Lactobacillales</taxon>
        <taxon>Lactobacillaceae</taxon>
        <taxon>Levilactobacillus</taxon>
    </lineage>
</organism>
<evidence type="ECO:0000313" key="3">
    <source>
        <dbReference type="Proteomes" id="UP000051589"/>
    </source>
</evidence>
<dbReference type="PATRIC" id="fig|1423803.3.peg.186"/>
<dbReference type="AlphaFoldDB" id="A0A0R2DRD2"/>
<evidence type="ECO:0000256" key="1">
    <source>
        <dbReference type="SAM" id="Phobius"/>
    </source>
</evidence>
<evidence type="ECO:0008006" key="4">
    <source>
        <dbReference type="Google" id="ProtNLM"/>
    </source>
</evidence>
<evidence type="ECO:0000313" key="2">
    <source>
        <dbReference type="EMBL" id="KRN03399.1"/>
    </source>
</evidence>
<dbReference type="RefSeq" id="WP_061776995.1">
    <property type="nucleotide sequence ID" value="NZ_AYZH01000001.1"/>
</dbReference>
<sequence>MRVFHRLTFLEFFGYLALVLGIAIQAYALVSHPGSRISGDDMFGGAVVLCLAIAFIHSARPLLNLALVGLSGLGFGYFTFIHTQNWWWTVILAIVAMSFLVYLLDLRGDIRRRQSTWFHF</sequence>
<feature type="transmembrane region" description="Helical" evidence="1">
    <location>
        <begin position="12"/>
        <end position="30"/>
    </location>
</feature>